<evidence type="ECO:0000313" key="2">
    <source>
        <dbReference type="Proteomes" id="UP000282438"/>
    </source>
</evidence>
<gene>
    <name evidence="1" type="ORF">EJO50_08655</name>
</gene>
<proteinExistence type="predicted"/>
<dbReference type="Proteomes" id="UP000282438">
    <property type="component" value="Chromosome"/>
</dbReference>
<evidence type="ECO:0000313" key="1">
    <source>
        <dbReference type="EMBL" id="AZN36561.1"/>
    </source>
</evidence>
<organism evidence="1 2">
    <name type="scientific">Iodobacter ciconiae</name>
    <dbReference type="NCBI Taxonomy" id="2496266"/>
    <lineage>
        <taxon>Bacteria</taxon>
        <taxon>Pseudomonadati</taxon>
        <taxon>Pseudomonadota</taxon>
        <taxon>Betaproteobacteria</taxon>
        <taxon>Neisseriales</taxon>
        <taxon>Chitinibacteraceae</taxon>
        <taxon>Iodobacter</taxon>
    </lineage>
</organism>
<accession>A0A3S8ZT13</accession>
<dbReference type="AlphaFoldDB" id="A0A3S8ZT13"/>
<sequence>MNNKILVSLFLSTPVQQAYATKNQFYTEIKPGWVYVHNACESHYRQCKNNELGIGLLAG</sequence>
<dbReference type="KEGG" id="iod:EJO50_08655"/>
<reference evidence="1 2" key="1">
    <citation type="submission" date="2018-12" db="EMBL/GenBank/DDBJ databases">
        <title>Complete genome sequence of Iodobacter sp. H11R3.</title>
        <authorList>
            <person name="Bae J.-W."/>
        </authorList>
    </citation>
    <scope>NUCLEOTIDE SEQUENCE [LARGE SCALE GENOMIC DNA]</scope>
    <source>
        <strain evidence="1 2">H11R3</strain>
    </source>
</reference>
<keyword evidence="2" id="KW-1185">Reference proteome</keyword>
<dbReference type="EMBL" id="CP034433">
    <property type="protein sequence ID" value="AZN36561.1"/>
    <property type="molecule type" value="Genomic_DNA"/>
</dbReference>
<protein>
    <submittedName>
        <fullName evidence="1">Uncharacterized protein</fullName>
    </submittedName>
</protein>
<name>A0A3S8ZT13_9NEIS</name>
<dbReference type="RefSeq" id="WP_125973361.1">
    <property type="nucleotide sequence ID" value="NZ_CP034433.1"/>
</dbReference>